<keyword evidence="9 16" id="KW-0862">Zinc</keyword>
<feature type="binding site" evidence="16">
    <location>
        <position position="878"/>
    </location>
    <ligand>
        <name>Zn(2+)</name>
        <dbReference type="ChEBI" id="CHEBI:29105"/>
    </ligand>
</feature>
<dbReference type="InterPro" id="IPR029060">
    <property type="entry name" value="PIN-like_dom_sf"/>
</dbReference>
<dbReference type="GO" id="GO:0005524">
    <property type="term" value="F:ATP binding"/>
    <property type="evidence" value="ECO:0007669"/>
    <property type="project" value="UniProtKB-UniRule"/>
</dbReference>
<keyword evidence="13 16" id="KW-0030">Aminoacyl-tRNA synthetase</keyword>
<evidence type="ECO:0000256" key="14">
    <source>
        <dbReference type="ARBA" id="ARBA00032577"/>
    </source>
</evidence>
<dbReference type="Gene3D" id="3.30.930.10">
    <property type="entry name" value="Bira Bifunctional Protein, Domain 2"/>
    <property type="match status" value="1"/>
</dbReference>
<keyword evidence="11 16" id="KW-0694">RNA-binding</keyword>
<evidence type="ECO:0000256" key="10">
    <source>
        <dbReference type="ARBA" id="ARBA00022840"/>
    </source>
</evidence>
<dbReference type="SUPFAM" id="SSF101353">
    <property type="entry name" value="Putative anticodon-binding domain of alanyl-tRNA synthetase (AlaRS)"/>
    <property type="match status" value="1"/>
</dbReference>
<feature type="coiled-coil region" evidence="17">
    <location>
        <begin position="1110"/>
        <end position="1137"/>
    </location>
</feature>
<feature type="binding site" evidence="16">
    <location>
        <position position="1023"/>
    </location>
    <ligand>
        <name>Zn(2+)</name>
        <dbReference type="ChEBI" id="CHEBI:29105"/>
    </ligand>
</feature>
<dbReference type="GO" id="GO:0000049">
    <property type="term" value="F:tRNA binding"/>
    <property type="evidence" value="ECO:0007669"/>
    <property type="project" value="UniProtKB-KW"/>
</dbReference>
<evidence type="ECO:0000256" key="17">
    <source>
        <dbReference type="SAM" id="Coils"/>
    </source>
</evidence>
<dbReference type="Pfam" id="PF02272">
    <property type="entry name" value="DHHA1"/>
    <property type="match status" value="1"/>
</dbReference>
<dbReference type="GO" id="GO:0006419">
    <property type="term" value="P:alanyl-tRNA aminoacylation"/>
    <property type="evidence" value="ECO:0007669"/>
    <property type="project" value="InterPro"/>
</dbReference>
<evidence type="ECO:0000256" key="8">
    <source>
        <dbReference type="ARBA" id="ARBA00022741"/>
    </source>
</evidence>
<dbReference type="InterPro" id="IPR050058">
    <property type="entry name" value="Ala-tRNA_ligase"/>
</dbReference>
<evidence type="ECO:0000313" key="19">
    <source>
        <dbReference type="EMBL" id="KAK8781503.1"/>
    </source>
</evidence>
<evidence type="ECO:0000256" key="6">
    <source>
        <dbReference type="ARBA" id="ARBA00022598"/>
    </source>
</evidence>
<evidence type="ECO:0000256" key="12">
    <source>
        <dbReference type="ARBA" id="ARBA00022917"/>
    </source>
</evidence>
<dbReference type="InterPro" id="IPR002318">
    <property type="entry name" value="Ala-tRNA-lgiase_IIc"/>
</dbReference>
<organism evidence="19 20">
    <name type="scientific">Amblyomma americanum</name>
    <name type="common">Lone star tick</name>
    <dbReference type="NCBI Taxonomy" id="6943"/>
    <lineage>
        <taxon>Eukaryota</taxon>
        <taxon>Metazoa</taxon>
        <taxon>Ecdysozoa</taxon>
        <taxon>Arthropoda</taxon>
        <taxon>Chelicerata</taxon>
        <taxon>Arachnida</taxon>
        <taxon>Acari</taxon>
        <taxon>Parasitiformes</taxon>
        <taxon>Ixodida</taxon>
        <taxon>Ixodoidea</taxon>
        <taxon>Ixodidae</taxon>
        <taxon>Amblyomminae</taxon>
        <taxon>Amblyomma</taxon>
    </lineage>
</organism>
<evidence type="ECO:0000256" key="3">
    <source>
        <dbReference type="ARBA" id="ARBA00017959"/>
    </source>
</evidence>
<comment type="function">
    <text evidence="16">Catalyzes the attachment of alanine to tRNA(Ala) in a two-step reaction: alanine is first activated by ATP to form Ala-AMP and then transferred to the acceptor end of tRNA(Ala). Also edits incorrectly charged tRNA(Ala) via its editing domain.</text>
</comment>
<keyword evidence="5 16" id="KW-0820">tRNA-binding</keyword>
<dbReference type="Gene3D" id="3.10.310.40">
    <property type="match status" value="1"/>
</dbReference>
<dbReference type="PANTHER" id="PTHR11777:SF9">
    <property type="entry name" value="ALANINE--TRNA LIGASE, CYTOPLASMIC"/>
    <property type="match status" value="1"/>
</dbReference>
<keyword evidence="17" id="KW-0175">Coiled coil</keyword>
<evidence type="ECO:0000259" key="18">
    <source>
        <dbReference type="PROSITE" id="PS50860"/>
    </source>
</evidence>
<keyword evidence="4" id="KW-0963">Cytoplasm</keyword>
<dbReference type="EMBL" id="JARKHS020007644">
    <property type="protein sequence ID" value="KAK8781503.1"/>
    <property type="molecule type" value="Genomic_DNA"/>
</dbReference>
<evidence type="ECO:0000256" key="9">
    <source>
        <dbReference type="ARBA" id="ARBA00022833"/>
    </source>
</evidence>
<dbReference type="InterPro" id="IPR023033">
    <property type="entry name" value="Ala_tRNA_ligase_euk/bac"/>
</dbReference>
<evidence type="ECO:0000256" key="5">
    <source>
        <dbReference type="ARBA" id="ARBA00022555"/>
    </source>
</evidence>
<dbReference type="GO" id="GO:0008270">
    <property type="term" value="F:zinc ion binding"/>
    <property type="evidence" value="ECO:0007669"/>
    <property type="project" value="UniProtKB-UniRule"/>
</dbReference>
<dbReference type="InterPro" id="IPR009000">
    <property type="entry name" value="Transl_B-barrel_sf"/>
</dbReference>
<dbReference type="NCBIfam" id="TIGR00344">
    <property type="entry name" value="alaS"/>
    <property type="match status" value="1"/>
</dbReference>
<dbReference type="PROSITE" id="PS50860">
    <property type="entry name" value="AA_TRNA_LIGASE_II_ALA"/>
    <property type="match status" value="1"/>
</dbReference>
<dbReference type="FunFam" id="3.10.310.40:FF:000002">
    <property type="entry name" value="alanine--tRNA ligase, cytoplasmic"/>
    <property type="match status" value="1"/>
</dbReference>
<dbReference type="Proteomes" id="UP001321473">
    <property type="component" value="Unassembled WGS sequence"/>
</dbReference>
<keyword evidence="6 16" id="KW-0436">Ligase</keyword>
<dbReference type="CDD" id="cd00673">
    <property type="entry name" value="AlaRS_core"/>
    <property type="match status" value="1"/>
</dbReference>
<dbReference type="FunFam" id="3.30.930.10:FF:000011">
    <property type="entry name" value="Alanine--tRNA ligase, cytoplasmic"/>
    <property type="match status" value="1"/>
</dbReference>
<dbReference type="InterPro" id="IPR003156">
    <property type="entry name" value="DHHA1_dom"/>
</dbReference>
<dbReference type="GO" id="GO:0002161">
    <property type="term" value="F:aminoacyl-tRNA deacylase activity"/>
    <property type="evidence" value="ECO:0007669"/>
    <property type="project" value="TreeGrafter"/>
</dbReference>
<feature type="domain" description="Alanyl-transfer RNA synthetases family profile" evidence="18">
    <location>
        <begin position="272"/>
        <end position="1062"/>
    </location>
</feature>
<dbReference type="GO" id="GO:0005739">
    <property type="term" value="C:mitochondrion"/>
    <property type="evidence" value="ECO:0007669"/>
    <property type="project" value="TreeGrafter"/>
</dbReference>
<keyword evidence="7 16" id="KW-0479">Metal-binding</keyword>
<dbReference type="InterPro" id="IPR012947">
    <property type="entry name" value="tRNA_SAD"/>
</dbReference>
<evidence type="ECO:0000313" key="20">
    <source>
        <dbReference type="Proteomes" id="UP001321473"/>
    </source>
</evidence>
<evidence type="ECO:0000256" key="16">
    <source>
        <dbReference type="HAMAP-Rule" id="MF_03133"/>
    </source>
</evidence>
<dbReference type="SUPFAM" id="SSF50447">
    <property type="entry name" value="Translation proteins"/>
    <property type="match status" value="1"/>
</dbReference>
<dbReference type="Pfam" id="PF01411">
    <property type="entry name" value="tRNA-synt_2c"/>
    <property type="match status" value="1"/>
</dbReference>
<accession>A0AAQ4F3X8</accession>
<dbReference type="AlphaFoldDB" id="A0AAQ4F3X8"/>
<dbReference type="InterPro" id="IPR045864">
    <property type="entry name" value="aa-tRNA-synth_II/BPL/LPL"/>
</dbReference>
<dbReference type="Gene3D" id="3.30.980.10">
    <property type="entry name" value="Threonyl-trna Synthetase, Chain A, domain 2"/>
    <property type="match status" value="1"/>
</dbReference>
<dbReference type="Pfam" id="PF07973">
    <property type="entry name" value="tRNA_SAD"/>
    <property type="match status" value="1"/>
</dbReference>
<dbReference type="HAMAP" id="MF_00036_B">
    <property type="entry name" value="Ala_tRNA_synth_B"/>
    <property type="match status" value="1"/>
</dbReference>
<dbReference type="Gene3D" id="3.40.50.1010">
    <property type="entry name" value="5'-nuclease"/>
    <property type="match status" value="1"/>
</dbReference>
<evidence type="ECO:0000256" key="13">
    <source>
        <dbReference type="ARBA" id="ARBA00023146"/>
    </source>
</evidence>
<dbReference type="InterPro" id="IPR018164">
    <property type="entry name" value="Ala-tRNA-synth_IIc_N"/>
</dbReference>
<keyword evidence="12 16" id="KW-0648">Protein biosynthesis</keyword>
<evidence type="ECO:0000256" key="15">
    <source>
        <dbReference type="ARBA" id="ARBA00048300"/>
    </source>
</evidence>
<dbReference type="SUPFAM" id="SSF55186">
    <property type="entry name" value="ThrRS/AlaRS common domain"/>
    <property type="match status" value="1"/>
</dbReference>
<dbReference type="SUPFAM" id="SSF88723">
    <property type="entry name" value="PIN domain-like"/>
    <property type="match status" value="1"/>
</dbReference>
<comment type="similarity">
    <text evidence="1">Belongs to the class-II aminoacyl-tRNA synthetase family. Alax-L subfamily.</text>
</comment>
<comment type="catalytic activity">
    <reaction evidence="15 16">
        <text>tRNA(Ala) + L-alanine + ATP = L-alanyl-tRNA(Ala) + AMP + diphosphate</text>
        <dbReference type="Rhea" id="RHEA:12540"/>
        <dbReference type="Rhea" id="RHEA-COMP:9657"/>
        <dbReference type="Rhea" id="RHEA-COMP:9923"/>
        <dbReference type="ChEBI" id="CHEBI:30616"/>
        <dbReference type="ChEBI" id="CHEBI:33019"/>
        <dbReference type="ChEBI" id="CHEBI:57972"/>
        <dbReference type="ChEBI" id="CHEBI:78442"/>
        <dbReference type="ChEBI" id="CHEBI:78497"/>
        <dbReference type="ChEBI" id="CHEBI:456215"/>
        <dbReference type="EC" id="6.1.1.7"/>
    </reaction>
</comment>
<dbReference type="SMART" id="SM00863">
    <property type="entry name" value="tRNA_SAD"/>
    <property type="match status" value="1"/>
</dbReference>
<keyword evidence="20" id="KW-1185">Reference proteome</keyword>
<dbReference type="SUPFAM" id="SSF55681">
    <property type="entry name" value="Class II aaRS and biotin synthetases"/>
    <property type="match status" value="1"/>
</dbReference>
<evidence type="ECO:0000256" key="4">
    <source>
        <dbReference type="ARBA" id="ARBA00022490"/>
    </source>
</evidence>
<dbReference type="Gene3D" id="2.40.30.130">
    <property type="match status" value="1"/>
</dbReference>
<dbReference type="GO" id="GO:0004813">
    <property type="term" value="F:alanine-tRNA ligase activity"/>
    <property type="evidence" value="ECO:0007669"/>
    <property type="project" value="UniProtKB-UniRule"/>
</dbReference>
<gene>
    <name evidence="19" type="ORF">V5799_017156</name>
</gene>
<comment type="subunit">
    <text evidence="16">Monomer.</text>
</comment>
<dbReference type="PRINTS" id="PR00980">
    <property type="entry name" value="TRNASYNTHALA"/>
</dbReference>
<name>A0AAQ4F3X8_AMBAM</name>
<dbReference type="InterPro" id="IPR018165">
    <property type="entry name" value="Ala-tRNA-synth_IIc_core"/>
</dbReference>
<comment type="domain">
    <text evidence="16">Consists of three domains; the N-terminal catalytic domain, the editing domain and the C-terminal C-Ala domain. The editing domain removes incorrectly charged amino acids, while the C-Ala domain, along with tRNA(Ala), serves as a bridge to cooperatively bring together the editing and aminoacylation centers thus stimulating deacylation of misacylated tRNAs.</text>
</comment>
<reference evidence="19 20" key="1">
    <citation type="journal article" date="2023" name="Arcadia Sci">
        <title>De novo assembly of a long-read Amblyomma americanum tick genome.</title>
        <authorList>
            <person name="Chou S."/>
            <person name="Poskanzer K.E."/>
            <person name="Rollins M."/>
            <person name="Thuy-Boun P.S."/>
        </authorList>
    </citation>
    <scope>NUCLEOTIDE SEQUENCE [LARGE SCALE GENOMIC DNA]</scope>
    <source>
        <strain evidence="19">F_SG_1</strain>
        <tissue evidence="19">Salivary glands</tissue>
    </source>
</reference>
<comment type="cofactor">
    <cofactor evidence="16">
        <name>Zn(2+)</name>
        <dbReference type="ChEBI" id="CHEBI:29105"/>
    </cofactor>
    <text evidence="16">Binds 1 zinc ion per subunit.</text>
</comment>
<protein>
    <recommendedName>
        <fullName evidence="3">Alanine--tRNA ligase</fullName>
        <ecNumber evidence="2">6.1.1.7</ecNumber>
    </recommendedName>
    <alternativeName>
        <fullName evidence="14">Alanyl-tRNA synthetase</fullName>
    </alternativeName>
</protein>
<feature type="binding site" evidence="16">
    <location>
        <position position="1019"/>
    </location>
    <ligand>
        <name>Zn(2+)</name>
        <dbReference type="ChEBI" id="CHEBI:29105"/>
    </ligand>
</feature>
<dbReference type="InterPro" id="IPR018163">
    <property type="entry name" value="Thr/Ala-tRNA-synth_IIc_edit"/>
</dbReference>
<evidence type="ECO:0000256" key="7">
    <source>
        <dbReference type="ARBA" id="ARBA00022723"/>
    </source>
</evidence>
<keyword evidence="8 16" id="KW-0547">Nucleotide-binding</keyword>
<dbReference type="FunFam" id="3.30.980.10:FF:000004">
    <property type="entry name" value="Alanine--tRNA ligase, cytoplasmic"/>
    <property type="match status" value="1"/>
</dbReference>
<evidence type="ECO:0000256" key="2">
    <source>
        <dbReference type="ARBA" id="ARBA00013168"/>
    </source>
</evidence>
<proteinExistence type="inferred from homology"/>
<evidence type="ECO:0000256" key="11">
    <source>
        <dbReference type="ARBA" id="ARBA00022884"/>
    </source>
</evidence>
<evidence type="ECO:0000256" key="1">
    <source>
        <dbReference type="ARBA" id="ARBA00008429"/>
    </source>
</evidence>
<dbReference type="EC" id="6.1.1.7" evidence="2"/>
<keyword evidence="10 16" id="KW-0067">ATP-binding</keyword>
<sequence>MIYFTSNLECIYGGDYDGYATAIRNYFAAFKACNIEVILVFDGGHDVSNRKLKTTQRRLQERLATAKTIAKTGAPNLKILPILAHEVFKDVVRELGIQVLQCSFEADEEIAAIANYYECPVASQDSDFYIFNLVGGFVRLDSLSATPLAVTMESGEKVNVLSCRWYHVDNLLCHFPGFDKSLLPLFATLMGNDFVNGQMFEGFFSRIKLPRLRSKKLKISKQHTKMVGLLYWLSTTTADLALSQILQTLKATRRELTAKIVSETVARTVTMTSAAEIRQKFMDFFVQKYDHVYVKSSSVIPHDDPTLLFTNAGMNQFKPIFLGTVDPNSEAGRYKRVVDTQKCIRAGGKHNDLDDVGKDVYHHTFFEMLGNWSFGDFFKKEICAWAWELLTEVFKLQPDRLYVTYFGGNEAAGLEPDLECKDIWKKLGVPEHRILPGSMKDNFWEMGETGPCGPCSEIHYDRIGGRNAAHLVNADVPDVLEIWNLVFIQYNRETDGSLRLLPKQHVDTGMGFERLVSVIQNKPSNYDTDVFVPIFEAIQKATGARPYSGKVGKDDVDGIDMAYRVLADHSRTLTIALSDGGRPDNIGRGYVLRRILRRAVRYATEKMNAAPGTFASLVPVVVQILGDVFPELKKDPEGVMDIINEEESQFLKTLSRGRRLLEKTVGKLGDQKFLPGDVAWRLYDTYGFPIDLTQLMVEEKGLAVDMESYEKSKAAAQLASQGGDNKVDDGLKLDVHAISELQAKGVPSTDDLPKYDYWAKSDDRNAVYEFAPCQGTVLVLRTCKKFVDSVEPGQQCGVILDRTNFYAESGGQSCDTGFMTCEGNEDVEFAVTEVHAQGGYVVHIGRLGSGTLKVGDKLKLSIDEERRKLLMNNHTGTHVLNFALRKVLTAEADQRGSLVASDRLRFDFANKSELGRCAGALGQTADDADGVSAEETQKPMSPAEVKAAEEHAVELIAKNGAVYAKDSPLSLAKAIQGLRAVFNETYPDPVRVVSIGIPVEEMLADPSSPAGSITSVEFCGGTHLKRAGHIGDFVISTEEAIAKGIRRIVALTGPEATKALKKAEHFQTEVDRLRTDAEKVTQAAQGKELVKQIVELTEEISQSSISYWKKDELRTELKNLKKKLDDLDRNNKAQAQQLAIETVKKLLEDKKDCDYIVHTLEVGDNAKALDAALKQVRTLTPNAAAMFFSQDSEKGKVICLSSVPKGIVARGLTANAWVKEVSDVIGGKGGGREESAQAIGNNLGSLEKALQVAHDFAKLKLAC</sequence>
<dbReference type="PANTHER" id="PTHR11777">
    <property type="entry name" value="ALANYL-TRNA SYNTHETASE"/>
    <property type="match status" value="1"/>
</dbReference>
<feature type="binding site" evidence="16">
    <location>
        <position position="874"/>
    </location>
    <ligand>
        <name>Zn(2+)</name>
        <dbReference type="ChEBI" id="CHEBI:29105"/>
    </ligand>
</feature>
<comment type="caution">
    <text evidence="19">The sequence shown here is derived from an EMBL/GenBank/DDBJ whole genome shotgun (WGS) entry which is preliminary data.</text>
</comment>
<dbReference type="InterPro" id="IPR018162">
    <property type="entry name" value="Ala-tRNA-ligase_IIc_anticod-bd"/>
</dbReference>